<evidence type="ECO:0000313" key="21">
    <source>
        <dbReference type="EMBL" id="KAJ3654918.1"/>
    </source>
</evidence>
<accession>A0AA38IGP3</accession>
<dbReference type="InterPro" id="IPR018487">
    <property type="entry name" value="Hemopexin-like_repeat"/>
</dbReference>
<feature type="region of interest" description="Disordered" evidence="18">
    <location>
        <begin position="515"/>
        <end position="553"/>
    </location>
</feature>
<feature type="binding site" description="in inhibited form" evidence="14">
    <location>
        <position position="91"/>
    </location>
    <ligand>
        <name>Zn(2+)</name>
        <dbReference type="ChEBI" id="CHEBI:29105"/>
        <label>2</label>
        <note>catalytic</note>
    </ligand>
</feature>
<feature type="binding site" evidence="14">
    <location>
        <position position="311"/>
    </location>
    <ligand>
        <name>Ca(2+)</name>
        <dbReference type="ChEBI" id="CHEBI:29108"/>
        <label>5</label>
    </ligand>
</feature>
<organism evidence="21 22">
    <name type="scientific">Zophobas morio</name>
    <dbReference type="NCBI Taxonomy" id="2755281"/>
    <lineage>
        <taxon>Eukaryota</taxon>
        <taxon>Metazoa</taxon>
        <taxon>Ecdysozoa</taxon>
        <taxon>Arthropoda</taxon>
        <taxon>Hexapoda</taxon>
        <taxon>Insecta</taxon>
        <taxon>Pterygota</taxon>
        <taxon>Neoptera</taxon>
        <taxon>Endopterygota</taxon>
        <taxon>Coleoptera</taxon>
        <taxon>Polyphaga</taxon>
        <taxon>Cucujiformia</taxon>
        <taxon>Tenebrionidae</taxon>
        <taxon>Zophobas</taxon>
    </lineage>
</organism>
<keyword evidence="5" id="KW-0677">Repeat</keyword>
<dbReference type="SMART" id="SM00235">
    <property type="entry name" value="ZnMc"/>
    <property type="match status" value="1"/>
</dbReference>
<dbReference type="FunFam" id="3.40.390.10:FF:000022">
    <property type="entry name" value="Matrix metalloproteinase 1, isoform C"/>
    <property type="match status" value="1"/>
</dbReference>
<feature type="binding site" evidence="14">
    <location>
        <position position="180"/>
    </location>
    <ligand>
        <name>Ca(2+)</name>
        <dbReference type="ChEBI" id="CHEBI:29108"/>
        <label>3</label>
    </ligand>
</feature>
<feature type="binding site" evidence="14">
    <location>
        <position position="187"/>
    </location>
    <ligand>
        <name>Zn(2+)</name>
        <dbReference type="ChEBI" id="CHEBI:29105"/>
        <label>1</label>
    </ligand>
</feature>
<evidence type="ECO:0000256" key="6">
    <source>
        <dbReference type="ARBA" id="ARBA00022801"/>
    </source>
</evidence>
<proteinExistence type="inferred from homology"/>
<dbReference type="SUPFAM" id="SSF47090">
    <property type="entry name" value="PGBD-like"/>
    <property type="match status" value="1"/>
</dbReference>
<feature type="binding site" evidence="14">
    <location>
        <position position="203"/>
    </location>
    <ligand>
        <name>Ca(2+)</name>
        <dbReference type="ChEBI" id="CHEBI:29108"/>
        <label>3</label>
    </ligand>
</feature>
<keyword evidence="4 19" id="KW-0732">Signal</keyword>
<comment type="cofactor">
    <cofactor evidence="14">
        <name>Ca(2+)</name>
        <dbReference type="ChEBI" id="CHEBI:29108"/>
    </cofactor>
    <text evidence="14">Can bind about 5 Ca(2+) ions per subunit.</text>
</comment>
<feature type="binding site" evidence="14">
    <location>
        <position position="450"/>
    </location>
    <ligand>
        <name>Ca(2+)</name>
        <dbReference type="ChEBI" id="CHEBI:29108"/>
        <label>4</label>
    </ligand>
</feature>
<feature type="binding site" evidence="14">
    <location>
        <position position="403"/>
    </location>
    <ligand>
        <name>Ca(2+)</name>
        <dbReference type="ChEBI" id="CHEBI:29108"/>
        <label>5</label>
    </ligand>
</feature>
<dbReference type="GO" id="GO:0030574">
    <property type="term" value="P:collagen catabolic process"/>
    <property type="evidence" value="ECO:0007669"/>
    <property type="project" value="TreeGrafter"/>
</dbReference>
<feature type="signal peptide" evidence="19">
    <location>
        <begin position="1"/>
        <end position="21"/>
    </location>
</feature>
<evidence type="ECO:0000256" key="2">
    <source>
        <dbReference type="ARBA" id="ARBA00022670"/>
    </source>
</evidence>
<feature type="binding site" evidence="14">
    <location>
        <position position="309"/>
    </location>
    <ligand>
        <name>Ca(2+)</name>
        <dbReference type="ChEBI" id="CHEBI:29108"/>
        <label>4</label>
    </ligand>
</feature>
<feature type="short sequence motif" description="Cysteine switch" evidence="16">
    <location>
        <begin position="89"/>
        <end position="97"/>
    </location>
</feature>
<dbReference type="SUPFAM" id="SSF50923">
    <property type="entry name" value="Hemopexin-like domain"/>
    <property type="match status" value="1"/>
</dbReference>
<dbReference type="Proteomes" id="UP001168821">
    <property type="component" value="Unassembled WGS sequence"/>
</dbReference>
<feature type="modified residue" description="Phosphotyrosine; by PKDCC" evidence="15">
    <location>
        <position position="385"/>
    </location>
</feature>
<evidence type="ECO:0000256" key="16">
    <source>
        <dbReference type="PIRSR" id="PIRSR621190-5"/>
    </source>
</evidence>
<dbReference type="InterPro" id="IPR018486">
    <property type="entry name" value="Hemopexin_CS"/>
</dbReference>
<dbReference type="Gene3D" id="3.40.390.10">
    <property type="entry name" value="Collagenase (Catalytic Domain)"/>
    <property type="match status" value="1"/>
</dbReference>
<evidence type="ECO:0000256" key="1">
    <source>
        <dbReference type="ARBA" id="ARBA00010370"/>
    </source>
</evidence>
<dbReference type="GO" id="GO:0031012">
    <property type="term" value="C:extracellular matrix"/>
    <property type="evidence" value="ECO:0007669"/>
    <property type="project" value="InterPro"/>
</dbReference>
<dbReference type="GO" id="GO:0030198">
    <property type="term" value="P:extracellular matrix organization"/>
    <property type="evidence" value="ECO:0007669"/>
    <property type="project" value="TreeGrafter"/>
</dbReference>
<feature type="binding site" evidence="14">
    <location>
        <position position="179"/>
    </location>
    <ligand>
        <name>Ca(2+)</name>
        <dbReference type="ChEBI" id="CHEBI:29108"/>
        <label>3</label>
    </ligand>
</feature>
<feature type="binding site" evidence="14">
    <location>
        <position position="355"/>
    </location>
    <ligand>
        <name>Ca(2+)</name>
        <dbReference type="ChEBI" id="CHEBI:29108"/>
        <label>4</label>
    </ligand>
</feature>
<feature type="binding site" evidence="14">
    <location>
        <position position="198"/>
    </location>
    <ligand>
        <name>Zn(2+)</name>
        <dbReference type="ChEBI" id="CHEBI:29105"/>
        <label>1</label>
    </ligand>
</feature>
<evidence type="ECO:0000256" key="19">
    <source>
        <dbReference type="SAM" id="SignalP"/>
    </source>
</evidence>
<keyword evidence="22" id="KW-1185">Reference proteome</keyword>
<feature type="domain" description="Peptidase metallopeptidase" evidence="20">
    <location>
        <begin position="110"/>
        <end position="266"/>
    </location>
</feature>
<keyword evidence="6" id="KW-0378">Hydrolase</keyword>
<dbReference type="InterPro" id="IPR000585">
    <property type="entry name" value="Hemopexin-like_dom"/>
</dbReference>
<feature type="region of interest" description="Disordered" evidence="18">
    <location>
        <begin position="268"/>
        <end position="296"/>
    </location>
</feature>
<comment type="caution">
    <text evidence="21">The sequence shown here is derived from an EMBL/GenBank/DDBJ whole genome shotgun (WGS) entry which is preliminary data.</text>
</comment>
<feature type="binding site" evidence="14">
    <location>
        <position position="196"/>
    </location>
    <ligand>
        <name>Ca(2+)</name>
        <dbReference type="ChEBI" id="CHEBI:29108"/>
        <label>2</label>
    </ligand>
</feature>
<evidence type="ECO:0000256" key="9">
    <source>
        <dbReference type="ARBA" id="ARBA00023049"/>
    </source>
</evidence>
<dbReference type="Pfam" id="PF00413">
    <property type="entry name" value="Peptidase_M10"/>
    <property type="match status" value="1"/>
</dbReference>
<dbReference type="InterPro" id="IPR036375">
    <property type="entry name" value="Hemopexin-like_dom_sf"/>
</dbReference>
<evidence type="ECO:0000256" key="4">
    <source>
        <dbReference type="ARBA" id="ARBA00022729"/>
    </source>
</evidence>
<dbReference type="InterPro" id="IPR024079">
    <property type="entry name" value="MetalloPept_cat_dom_sf"/>
</dbReference>
<feature type="repeat" description="Hemopexin" evidence="17">
    <location>
        <begin position="351"/>
        <end position="396"/>
    </location>
</feature>
<dbReference type="GO" id="GO:0008270">
    <property type="term" value="F:zinc ion binding"/>
    <property type="evidence" value="ECO:0007669"/>
    <property type="project" value="InterPro"/>
</dbReference>
<feature type="chain" id="PRO_5041247877" description="Peptidase metallopeptidase domain-containing protein" evidence="19">
    <location>
        <begin position="22"/>
        <end position="580"/>
    </location>
</feature>
<dbReference type="Gene3D" id="2.110.10.10">
    <property type="entry name" value="Hemopexin-like domain"/>
    <property type="match status" value="1"/>
</dbReference>
<feature type="binding site" evidence="13">
    <location>
        <position position="231"/>
    </location>
    <ligand>
        <name>Zn(2+)</name>
        <dbReference type="ChEBI" id="CHEBI:29105"/>
        <label>2</label>
        <note>catalytic</note>
    </ligand>
</feature>
<feature type="binding site" evidence="14">
    <location>
        <position position="239"/>
    </location>
    <ligand>
        <name>Zn(2+)</name>
        <dbReference type="ChEBI" id="CHEBI:29105"/>
        <label>2</label>
        <note>catalytic</note>
    </ligand>
</feature>
<evidence type="ECO:0000256" key="18">
    <source>
        <dbReference type="SAM" id="MobiDB-lite"/>
    </source>
</evidence>
<keyword evidence="7 13" id="KW-0862">Zinc</keyword>
<evidence type="ECO:0000256" key="8">
    <source>
        <dbReference type="ARBA" id="ARBA00022837"/>
    </source>
</evidence>
<comment type="similarity">
    <text evidence="1">Belongs to the peptidase M10A family.</text>
</comment>
<dbReference type="PIRSF" id="PIRSF001191">
    <property type="entry name" value="Peptidase_M10A_matrix"/>
    <property type="match status" value="1"/>
</dbReference>
<evidence type="ECO:0000256" key="10">
    <source>
        <dbReference type="ARBA" id="ARBA00023145"/>
    </source>
</evidence>
<dbReference type="EMBL" id="JALNTZ010000004">
    <property type="protein sequence ID" value="KAJ3654918.1"/>
    <property type="molecule type" value="Genomic_DNA"/>
</dbReference>
<keyword evidence="8 14" id="KW-0106">Calcium</keyword>
<dbReference type="InterPro" id="IPR001818">
    <property type="entry name" value="Pept_M10_metallopeptidase"/>
</dbReference>
<dbReference type="InterPro" id="IPR021190">
    <property type="entry name" value="Pept_M10A"/>
</dbReference>
<dbReference type="InterPro" id="IPR033739">
    <property type="entry name" value="M10A_MMP"/>
</dbReference>
<keyword evidence="10" id="KW-0865">Zymogen</keyword>
<dbReference type="SMART" id="SM00120">
    <property type="entry name" value="HX"/>
    <property type="match status" value="4"/>
</dbReference>
<feature type="active site" evidence="12">
    <location>
        <position position="222"/>
    </location>
</feature>
<evidence type="ECO:0000256" key="12">
    <source>
        <dbReference type="PIRSR" id="PIRSR001191-1"/>
    </source>
</evidence>
<evidence type="ECO:0000256" key="17">
    <source>
        <dbReference type="PROSITE-ProRule" id="PRU01011"/>
    </source>
</evidence>
<name>A0AA38IGP3_9CUCU</name>
<feature type="binding site" evidence="14">
    <location>
        <position position="172"/>
    </location>
    <ligand>
        <name>Zn(2+)</name>
        <dbReference type="ChEBI" id="CHEBI:29105"/>
        <label>1</label>
    </ligand>
</feature>
<dbReference type="InterPro" id="IPR036365">
    <property type="entry name" value="PGBD-like_sf"/>
</dbReference>
<evidence type="ECO:0000256" key="7">
    <source>
        <dbReference type="ARBA" id="ARBA00022833"/>
    </source>
</evidence>
<protein>
    <recommendedName>
        <fullName evidence="20">Peptidase metallopeptidase domain-containing protein</fullName>
    </recommendedName>
</protein>
<dbReference type="CDD" id="cd04278">
    <property type="entry name" value="ZnMc_MMP"/>
    <property type="match status" value="1"/>
</dbReference>
<sequence>MKYSVISLTFLLFVFVRLSNCAPSGGTNNALLYLSQYGYLGGSAKSVGNSSALQDERVFQKAVEEFQSFAGLEVTGQLDERTLKEMQLPRCGVKDKVGTGDNRAKRYALQGSRWKVKDLKYKISKYPKNLGAREVDKEIHRAFSVWSEYTDLTFTPTKSSAHIDIRFESGEHGDGDPFDGPGGTLAHAYFPVFGGDAHFDASEKWSINSYRGTNLFQVAAHEFGHSLGLSHSDVREALMAPFYRGYDPIFELHEDDIQGIQALYGKKMRKPVGGSPGDSDFEGSNTPSHKVPAPPGSVDVNLCKDPKIDTIFNSAEGYTYIFKGNKYWKLTEESVAPGYPKFISQGWPGLPGNIDAAFTYKNGKTYFFKGSKYWRYKGRKVDGEYPKEISEGFTGIPDDLDAAMVWSGNGKIYFYKGSKFWRFDPSQRPPVKSTYPKPISNWEGVPNNLDAAFKWTNGYTYFYKDGAYYRFNDRAFAVDKANPAFPRSISFWWFGCQDAPQGTIGTSESRGWLLDEESDQDNPSDTLDAVDHHEQTQDPQETPDPSFYQQDAGSGSSVVNSSLVLLVLTVVFAVVRLNLE</sequence>
<keyword evidence="3 13" id="KW-0479">Metal-binding</keyword>
<evidence type="ECO:0000256" key="13">
    <source>
        <dbReference type="PIRSR" id="PIRSR001191-2"/>
    </source>
</evidence>
<dbReference type="PANTHER" id="PTHR10201">
    <property type="entry name" value="MATRIX METALLOPROTEINASE"/>
    <property type="match status" value="1"/>
</dbReference>
<keyword evidence="2" id="KW-0645">Protease</keyword>
<reference evidence="21" key="1">
    <citation type="journal article" date="2023" name="G3 (Bethesda)">
        <title>Whole genome assemblies of Zophobas morio and Tenebrio molitor.</title>
        <authorList>
            <person name="Kaur S."/>
            <person name="Stinson S.A."/>
            <person name="diCenzo G.C."/>
        </authorList>
    </citation>
    <scope>NUCLEOTIDE SEQUENCE</scope>
    <source>
        <strain evidence="21">QUZm001</strain>
    </source>
</reference>
<dbReference type="Pfam" id="PF01471">
    <property type="entry name" value="PG_binding_1"/>
    <property type="match status" value="1"/>
</dbReference>
<feature type="binding site" evidence="14">
    <location>
        <position position="200"/>
    </location>
    <ligand>
        <name>Ca(2+)</name>
        <dbReference type="ChEBI" id="CHEBI:29108"/>
        <label>3</label>
    </ligand>
</feature>
<evidence type="ECO:0000259" key="20">
    <source>
        <dbReference type="SMART" id="SM00235"/>
    </source>
</evidence>
<evidence type="ECO:0000313" key="22">
    <source>
        <dbReference type="Proteomes" id="UP001168821"/>
    </source>
</evidence>
<dbReference type="GO" id="GO:0006508">
    <property type="term" value="P:proteolysis"/>
    <property type="evidence" value="ECO:0007669"/>
    <property type="project" value="UniProtKB-KW"/>
</dbReference>
<keyword evidence="9" id="KW-0482">Metalloprotease</keyword>
<evidence type="ECO:0000256" key="5">
    <source>
        <dbReference type="ARBA" id="ARBA00022737"/>
    </source>
</evidence>
<dbReference type="Pfam" id="PF00045">
    <property type="entry name" value="Hemopexin"/>
    <property type="match status" value="4"/>
</dbReference>
<dbReference type="FunFam" id="2.110.10.10:FF:000007">
    <property type="entry name" value="stromelysin-3 isoform X2"/>
    <property type="match status" value="1"/>
</dbReference>
<feature type="repeat" description="Hemopexin" evidence="17">
    <location>
        <begin position="305"/>
        <end position="350"/>
    </location>
</feature>
<evidence type="ECO:0000256" key="3">
    <source>
        <dbReference type="ARBA" id="ARBA00022723"/>
    </source>
</evidence>
<feature type="binding site" evidence="14">
    <location>
        <position position="357"/>
    </location>
    <ligand>
        <name>Ca(2+)</name>
        <dbReference type="ChEBI" id="CHEBI:29108"/>
        <label>5</label>
    </ligand>
</feature>
<dbReference type="InterPro" id="IPR002477">
    <property type="entry name" value="Peptidoglycan-bd-like"/>
</dbReference>
<evidence type="ECO:0000256" key="15">
    <source>
        <dbReference type="PIRSR" id="PIRSR621190-4"/>
    </source>
</evidence>
<dbReference type="AlphaFoldDB" id="A0AA38IGP3"/>
<feature type="binding site" evidence="14">
    <location>
        <position position="194"/>
    </location>
    <ligand>
        <name>Ca(2+)</name>
        <dbReference type="ChEBI" id="CHEBI:29108"/>
        <label>2</label>
    </ligand>
</feature>
<dbReference type="PANTHER" id="PTHR10201:SF291">
    <property type="entry name" value="MATRIX METALLOPROTEINASE 1, ISOFORM C-RELATED"/>
    <property type="match status" value="1"/>
</dbReference>
<feature type="binding site" evidence="14">
    <location>
        <position position="174"/>
    </location>
    <ligand>
        <name>Zn(2+)</name>
        <dbReference type="ChEBI" id="CHEBI:29105"/>
        <label>1</label>
    </ligand>
</feature>
<feature type="binding site" evidence="14">
    <location>
        <position position="203"/>
    </location>
    <ligand>
        <name>Ca(2+)</name>
        <dbReference type="ChEBI" id="CHEBI:29108"/>
        <label>1</label>
    </ligand>
</feature>
<evidence type="ECO:0000256" key="14">
    <source>
        <dbReference type="PIRSR" id="PIRSR621190-2"/>
    </source>
</evidence>
<feature type="repeat" description="Hemopexin" evidence="17">
    <location>
        <begin position="397"/>
        <end position="446"/>
    </location>
</feature>
<dbReference type="SUPFAM" id="SSF55486">
    <property type="entry name" value="Metalloproteases ('zincins'), catalytic domain"/>
    <property type="match status" value="1"/>
</dbReference>
<dbReference type="CDD" id="cd00094">
    <property type="entry name" value="HX"/>
    <property type="match status" value="1"/>
</dbReference>
<dbReference type="GO" id="GO:0004222">
    <property type="term" value="F:metalloendopeptidase activity"/>
    <property type="evidence" value="ECO:0007669"/>
    <property type="project" value="InterPro"/>
</dbReference>
<feature type="binding site" evidence="13">
    <location>
        <position position="221"/>
    </location>
    <ligand>
        <name>Zn(2+)</name>
        <dbReference type="ChEBI" id="CHEBI:29105"/>
        <label>2</label>
        <note>catalytic</note>
    </ligand>
</feature>
<gene>
    <name evidence="21" type="ORF">Zmor_014070</name>
</gene>
<keyword evidence="11" id="KW-1015">Disulfide bond</keyword>
<feature type="binding site" evidence="13">
    <location>
        <position position="225"/>
    </location>
    <ligand>
        <name>Zn(2+)</name>
        <dbReference type="ChEBI" id="CHEBI:29105"/>
        <label>2</label>
        <note>catalytic</note>
    </ligand>
</feature>
<comment type="cofactor">
    <cofactor evidence="14">
        <name>Zn(2+)</name>
        <dbReference type="ChEBI" id="CHEBI:29105"/>
    </cofactor>
    <text evidence="14">Binds 2 Zn(2+) ions per subunit.</text>
</comment>
<evidence type="ECO:0000256" key="11">
    <source>
        <dbReference type="ARBA" id="ARBA00023157"/>
    </source>
</evidence>
<dbReference type="InterPro" id="IPR006026">
    <property type="entry name" value="Peptidase_Metallo"/>
</dbReference>
<dbReference type="PROSITE" id="PS51642">
    <property type="entry name" value="HEMOPEXIN_2"/>
    <property type="match status" value="3"/>
</dbReference>
<dbReference type="PROSITE" id="PS00024">
    <property type="entry name" value="HEMOPEXIN"/>
    <property type="match status" value="1"/>
</dbReference>
<dbReference type="GO" id="GO:0005615">
    <property type="term" value="C:extracellular space"/>
    <property type="evidence" value="ECO:0007669"/>
    <property type="project" value="TreeGrafter"/>
</dbReference>
<dbReference type="PRINTS" id="PR00138">
    <property type="entry name" value="MATRIXIN"/>
</dbReference>